<keyword evidence="1" id="KW-0813">Transport</keyword>
<dbReference type="GO" id="GO:0005524">
    <property type="term" value="F:ATP binding"/>
    <property type="evidence" value="ECO:0007669"/>
    <property type="project" value="UniProtKB-KW"/>
</dbReference>
<dbReference type="PANTHER" id="PTHR42939">
    <property type="entry name" value="ABC TRANSPORTER ATP-BINDING PROTEIN ALBC-RELATED"/>
    <property type="match status" value="1"/>
</dbReference>
<dbReference type="InterPro" id="IPR003593">
    <property type="entry name" value="AAA+_ATPase"/>
</dbReference>
<name>A0A9X2K6M3_9ACTN</name>
<reference evidence="5" key="1">
    <citation type="submission" date="2022-06" db="EMBL/GenBank/DDBJ databases">
        <title>Sequencing the genomes of 1000 actinobacteria strains.</title>
        <authorList>
            <person name="Klenk H.-P."/>
        </authorList>
    </citation>
    <scope>NUCLEOTIDE SEQUENCE</scope>
    <source>
        <strain evidence="5">DSM 46694</strain>
    </source>
</reference>
<protein>
    <submittedName>
        <fullName evidence="5">ABC-2 type transport system ATP-binding protein</fullName>
    </submittedName>
</protein>
<dbReference type="Gene3D" id="3.40.50.300">
    <property type="entry name" value="P-loop containing nucleotide triphosphate hydrolases"/>
    <property type="match status" value="1"/>
</dbReference>
<evidence type="ECO:0000256" key="3">
    <source>
        <dbReference type="ARBA" id="ARBA00022840"/>
    </source>
</evidence>
<accession>A0A9X2K6M3</accession>
<dbReference type="InterPro" id="IPR003439">
    <property type="entry name" value="ABC_transporter-like_ATP-bd"/>
</dbReference>
<evidence type="ECO:0000256" key="2">
    <source>
        <dbReference type="ARBA" id="ARBA00022741"/>
    </source>
</evidence>
<dbReference type="GO" id="GO:0016887">
    <property type="term" value="F:ATP hydrolysis activity"/>
    <property type="evidence" value="ECO:0007669"/>
    <property type="project" value="InterPro"/>
</dbReference>
<evidence type="ECO:0000313" key="6">
    <source>
        <dbReference type="Proteomes" id="UP001139648"/>
    </source>
</evidence>
<dbReference type="AlphaFoldDB" id="A0A9X2K6M3"/>
<keyword evidence="2" id="KW-0547">Nucleotide-binding</keyword>
<gene>
    <name evidence="5" type="ORF">HD597_008649</name>
</gene>
<dbReference type="InterPro" id="IPR051782">
    <property type="entry name" value="ABC_Transporter_VariousFunc"/>
</dbReference>
<dbReference type="PROSITE" id="PS50893">
    <property type="entry name" value="ABC_TRANSPORTER_2"/>
    <property type="match status" value="1"/>
</dbReference>
<dbReference type="RefSeq" id="WP_253751194.1">
    <property type="nucleotide sequence ID" value="NZ_BAABKA010000064.1"/>
</dbReference>
<dbReference type="SUPFAM" id="SSF52540">
    <property type="entry name" value="P-loop containing nucleoside triphosphate hydrolases"/>
    <property type="match status" value="1"/>
</dbReference>
<feature type="domain" description="ABC transporter" evidence="4">
    <location>
        <begin position="5"/>
        <end position="229"/>
    </location>
</feature>
<sequence length="299" mass="32199">MTAVLQAQDLGKKYGRRWALRDCTIDIPAGHVVGLVGPNGAGKTTLLKLACGQLAPTSGRISVLGGPPTGQAQLARVGFVAQDTPTYTGLTVDEHLRLGARLNPGWDAALARERIDRLGLDPGRRAGRLSGGERAQLALTLGLAKRPELLVLDEPVAALDPLARREFLRGLMEATAEHELSVLLSSHLVSDLERTCDYLIVLVDSRVRLAGEVDELLATHHRLTGPRRDPGRLPADQHVVSARHTDRQSTFLVRAGGPILDPAWTVGRLTMEDLVLAYMEQAAPAVPAARRRPALAVVR</sequence>
<organism evidence="5 6">
    <name type="scientific">Nonomuraea thailandensis</name>
    <dbReference type="NCBI Taxonomy" id="1188745"/>
    <lineage>
        <taxon>Bacteria</taxon>
        <taxon>Bacillati</taxon>
        <taxon>Actinomycetota</taxon>
        <taxon>Actinomycetes</taxon>
        <taxon>Streptosporangiales</taxon>
        <taxon>Streptosporangiaceae</taxon>
        <taxon>Nonomuraea</taxon>
    </lineage>
</organism>
<comment type="caution">
    <text evidence="5">The sequence shown here is derived from an EMBL/GenBank/DDBJ whole genome shotgun (WGS) entry which is preliminary data.</text>
</comment>
<proteinExistence type="predicted"/>
<evidence type="ECO:0000256" key="1">
    <source>
        <dbReference type="ARBA" id="ARBA00022448"/>
    </source>
</evidence>
<evidence type="ECO:0000259" key="4">
    <source>
        <dbReference type="PROSITE" id="PS50893"/>
    </source>
</evidence>
<dbReference type="PANTHER" id="PTHR42939:SF1">
    <property type="entry name" value="ABC TRANSPORTER ATP-BINDING PROTEIN ALBC-RELATED"/>
    <property type="match status" value="1"/>
</dbReference>
<dbReference type="SMART" id="SM00382">
    <property type="entry name" value="AAA"/>
    <property type="match status" value="1"/>
</dbReference>
<keyword evidence="6" id="KW-1185">Reference proteome</keyword>
<dbReference type="CDD" id="cd03230">
    <property type="entry name" value="ABC_DR_subfamily_A"/>
    <property type="match status" value="1"/>
</dbReference>
<evidence type="ECO:0000313" key="5">
    <source>
        <dbReference type="EMBL" id="MCP2361629.1"/>
    </source>
</evidence>
<dbReference type="Proteomes" id="UP001139648">
    <property type="component" value="Unassembled WGS sequence"/>
</dbReference>
<dbReference type="EMBL" id="JAMZEB010000002">
    <property type="protein sequence ID" value="MCP2361629.1"/>
    <property type="molecule type" value="Genomic_DNA"/>
</dbReference>
<dbReference type="Pfam" id="PF00005">
    <property type="entry name" value="ABC_tran"/>
    <property type="match status" value="1"/>
</dbReference>
<keyword evidence="3 5" id="KW-0067">ATP-binding</keyword>
<dbReference type="InterPro" id="IPR027417">
    <property type="entry name" value="P-loop_NTPase"/>
</dbReference>